<organism evidence="3 4">
    <name type="scientific">Pygocentrus nattereri</name>
    <name type="common">Red-bellied piranha</name>
    <dbReference type="NCBI Taxonomy" id="42514"/>
    <lineage>
        <taxon>Eukaryota</taxon>
        <taxon>Metazoa</taxon>
        <taxon>Chordata</taxon>
        <taxon>Craniata</taxon>
        <taxon>Vertebrata</taxon>
        <taxon>Euteleostomi</taxon>
        <taxon>Actinopterygii</taxon>
        <taxon>Neopterygii</taxon>
        <taxon>Teleostei</taxon>
        <taxon>Ostariophysi</taxon>
        <taxon>Characiformes</taxon>
        <taxon>Characoidei</taxon>
        <taxon>Pygocentrus</taxon>
    </lineage>
</organism>
<evidence type="ECO:0000313" key="3">
    <source>
        <dbReference type="Ensembl" id="ENSPNAP00000080296.1"/>
    </source>
</evidence>
<evidence type="ECO:0008006" key="5">
    <source>
        <dbReference type="Google" id="ProtNLM"/>
    </source>
</evidence>
<dbReference type="Proteomes" id="UP001501920">
    <property type="component" value="Chromosome 10"/>
</dbReference>
<name>A0AAR2M102_PYGNA</name>
<dbReference type="PANTHER" id="PTHR34649">
    <property type="entry name" value="CILIA- AND FLAGELLA-ASSOCIATED PROTEIN 99"/>
    <property type="match status" value="1"/>
</dbReference>
<reference evidence="3 4" key="1">
    <citation type="submission" date="2020-10" db="EMBL/GenBank/DDBJ databases">
        <title>Pygocentrus nattereri (red-bellied piranha) genome, fPygNat1, primary haplotype.</title>
        <authorList>
            <person name="Myers G."/>
            <person name="Meyer A."/>
            <person name="Karagic N."/>
            <person name="Pippel M."/>
            <person name="Winkler S."/>
            <person name="Tracey A."/>
            <person name="Wood J."/>
            <person name="Formenti G."/>
            <person name="Howe K."/>
            <person name="Fedrigo O."/>
            <person name="Jarvis E.D."/>
        </authorList>
    </citation>
    <scope>NUCLEOTIDE SEQUENCE [LARGE SCALE GENOMIC DNA]</scope>
</reference>
<reference evidence="3" key="3">
    <citation type="submission" date="2025-09" db="UniProtKB">
        <authorList>
            <consortium name="Ensembl"/>
        </authorList>
    </citation>
    <scope>IDENTIFICATION</scope>
</reference>
<feature type="region of interest" description="Disordered" evidence="2">
    <location>
        <begin position="631"/>
        <end position="656"/>
    </location>
</feature>
<feature type="region of interest" description="Disordered" evidence="2">
    <location>
        <begin position="177"/>
        <end position="224"/>
    </location>
</feature>
<sequence>MNYRELVREAITLLDKYEPDKQSVDSFIEDSAKTLGNHPSADQTFISDTVYGCVEHRKLLDIVVNVFYDHRILQSFLVFNNYAVLSGFPVVCYLSMFHLEDLGLEQFSRIIKSLDTSKMHKFLSFFFNVTNLTTWIHGEWSQIYDATYVEHKWIAPLLRWQAQIEGLLDYLSKKMTKGSLPRKSPKKCTQSQEFDLTKPKPRPLPAPEPVPQQEKTKPVPLSTHRAPKEPQLLEDIKQKNHLKAQQVLYEANIQQFRCANQQKSEKTQVRKSLECCSYGYTLCMNILPVRLNTTAILREGALYNRQMEEELNRLEHLMQGANEPSAFLQWQKEMREKDLQEELAQVERRRLEGKISYEEALLARQRVLELNQHKAQLKKEETAELMRKYAEKRLREEEEMKELVQQVASGHKNSKAAKIKLQEIKQRIVKEVSEQSRELLRQALEEAQAELSRRFELIRQIRAIESVPHNRHMFLDDTQTGGHELLCEMSLVELRERLARLREEEQREQEEKRHKIQEEKQSREQLLLEQLDTIAMRRTAARHATTQKQEEKKKRRKLQEAVSMDERVMALQKTLEMKQQERQNKRESEKGKVNISKQIATQKVKSYNQEKQALEEQHWLQLEQALERQVRREASSRNTSGLNYGKATNDLFPSSI</sequence>
<dbReference type="GeneTree" id="ENSGT00500000045231"/>
<dbReference type="AlphaFoldDB" id="A0AAR2M102"/>
<feature type="coiled-coil region" evidence="1">
    <location>
        <begin position="379"/>
        <end position="406"/>
    </location>
</feature>
<accession>A0AAR2M102</accession>
<feature type="region of interest" description="Disordered" evidence="2">
    <location>
        <begin position="540"/>
        <end position="563"/>
    </location>
</feature>
<protein>
    <recommendedName>
        <fullName evidence="5">Cilia and flagella associated protein 99</fullName>
    </recommendedName>
</protein>
<proteinExistence type="predicted"/>
<gene>
    <name evidence="3" type="primary">CFAP99</name>
</gene>
<reference evidence="3" key="2">
    <citation type="submission" date="2025-08" db="UniProtKB">
        <authorList>
            <consortium name="Ensembl"/>
        </authorList>
    </citation>
    <scope>IDENTIFICATION</scope>
</reference>
<dbReference type="Ensembl" id="ENSPNAT00000079899.1">
    <property type="protein sequence ID" value="ENSPNAP00000080296.1"/>
    <property type="gene ID" value="ENSPNAG00000014516.2"/>
</dbReference>
<dbReference type="InterPro" id="IPR039341">
    <property type="entry name" value="CFAP99"/>
</dbReference>
<evidence type="ECO:0000256" key="2">
    <source>
        <dbReference type="SAM" id="MobiDB-lite"/>
    </source>
</evidence>
<dbReference type="PANTHER" id="PTHR34649:SF1">
    <property type="entry name" value="CILIA- AND FLAGELLA-ASSOCIATED PROTEIN 99"/>
    <property type="match status" value="1"/>
</dbReference>
<keyword evidence="1" id="KW-0175">Coiled coil</keyword>
<evidence type="ECO:0000313" key="4">
    <source>
        <dbReference type="Proteomes" id="UP001501920"/>
    </source>
</evidence>
<evidence type="ECO:0000256" key="1">
    <source>
        <dbReference type="SAM" id="Coils"/>
    </source>
</evidence>
<keyword evidence="4" id="KW-1185">Reference proteome</keyword>